<name>A0A7X5R135_9MICO</name>
<keyword evidence="3" id="KW-0731">Sigma factor</keyword>
<proteinExistence type="inferred from homology"/>
<evidence type="ECO:0000256" key="1">
    <source>
        <dbReference type="ARBA" id="ARBA00010641"/>
    </source>
</evidence>
<keyword evidence="10" id="KW-1185">Reference proteome</keyword>
<evidence type="ECO:0000313" key="10">
    <source>
        <dbReference type="Proteomes" id="UP000541033"/>
    </source>
</evidence>
<protein>
    <submittedName>
        <fullName evidence="9">RNA polymerase sigma factor (Sigma-70 family)</fullName>
    </submittedName>
</protein>
<evidence type="ECO:0000256" key="4">
    <source>
        <dbReference type="ARBA" id="ARBA00023125"/>
    </source>
</evidence>
<dbReference type="InterPro" id="IPR039425">
    <property type="entry name" value="RNA_pol_sigma-70-like"/>
</dbReference>
<dbReference type="InterPro" id="IPR014284">
    <property type="entry name" value="RNA_pol_sigma-70_dom"/>
</dbReference>
<dbReference type="InterPro" id="IPR013324">
    <property type="entry name" value="RNA_pol_sigma_r3/r4-like"/>
</dbReference>
<dbReference type="InterPro" id="IPR007627">
    <property type="entry name" value="RNA_pol_sigma70_r2"/>
</dbReference>
<dbReference type="RefSeq" id="WP_167149272.1">
    <property type="nucleotide sequence ID" value="NZ_JAAMOX010000001.1"/>
</dbReference>
<comment type="similarity">
    <text evidence="1">Belongs to the sigma-70 factor family. ECF subfamily.</text>
</comment>
<dbReference type="GO" id="GO:0016987">
    <property type="term" value="F:sigma factor activity"/>
    <property type="evidence" value="ECO:0007669"/>
    <property type="project" value="UniProtKB-KW"/>
</dbReference>
<dbReference type="Gene3D" id="1.10.1740.10">
    <property type="match status" value="1"/>
</dbReference>
<organism evidence="9 10">
    <name type="scientific">Lysinibacter cavernae</name>
    <dbReference type="NCBI Taxonomy" id="1640652"/>
    <lineage>
        <taxon>Bacteria</taxon>
        <taxon>Bacillati</taxon>
        <taxon>Actinomycetota</taxon>
        <taxon>Actinomycetes</taxon>
        <taxon>Micrococcales</taxon>
        <taxon>Microbacteriaceae</taxon>
        <taxon>Lysinibacter</taxon>
    </lineage>
</organism>
<dbReference type="Pfam" id="PF04542">
    <property type="entry name" value="Sigma70_r2"/>
    <property type="match status" value="1"/>
</dbReference>
<dbReference type="GO" id="GO:0003677">
    <property type="term" value="F:DNA binding"/>
    <property type="evidence" value="ECO:0007669"/>
    <property type="project" value="UniProtKB-KW"/>
</dbReference>
<evidence type="ECO:0000259" key="8">
    <source>
        <dbReference type="Pfam" id="PF08281"/>
    </source>
</evidence>
<dbReference type="PANTHER" id="PTHR43133">
    <property type="entry name" value="RNA POLYMERASE ECF-TYPE SIGMA FACTO"/>
    <property type="match status" value="1"/>
</dbReference>
<gene>
    <name evidence="9" type="ORF">FHX76_001430</name>
</gene>
<evidence type="ECO:0000313" key="9">
    <source>
        <dbReference type="EMBL" id="NIH53562.1"/>
    </source>
</evidence>
<sequence length="490" mass="51340">MIDPSNTQQAGQDAAESSIDPVGGSTSHGAARDERDAELLASFRAGNADAMDTLFSLYQPYALQHAARYASAQMPSEDIVSEAFIRVIQAIRNGKGPTVSLWWYLVTAMKSVAITHGPSLQRTVNVEAETLERLADEQAEEPEKAFGQSCVVEAFNRLPTRWQTVVWCRDVEGFSLAETAATLGISSNAVGALHSRARKGFRLEYLGVLAAEETAEQCVPFVEELASSSTSAQASPLLSAHLAGCADCRSKRAELSKIQGRFARALAAVVPGLFVDHPWITGRFGAESGAQIIAETQMLAGGAALTGKSFFGAAVGLIGVAAVAGTVMFVSGFGQASSEPAPATTNAAREALAPSTPEATTKVSVESDAVGTGGPSSTELGSGTSPTASPGNGRLPIIEVPTTGGVCQIFFEQSIDEHMAFFEQRSIGDGLCLVDLHRPDGTLVMLDSDSATQLAQASQAAAYTFVIETDVEAASTYLVRLSAEQVSRGR</sequence>
<dbReference type="SUPFAM" id="SSF88946">
    <property type="entry name" value="Sigma2 domain of RNA polymerase sigma factors"/>
    <property type="match status" value="1"/>
</dbReference>
<dbReference type="AlphaFoldDB" id="A0A7X5R135"/>
<dbReference type="InterPro" id="IPR036388">
    <property type="entry name" value="WH-like_DNA-bd_sf"/>
</dbReference>
<dbReference type="Gene3D" id="1.10.10.10">
    <property type="entry name" value="Winged helix-like DNA-binding domain superfamily/Winged helix DNA-binding domain"/>
    <property type="match status" value="1"/>
</dbReference>
<dbReference type="InterPro" id="IPR013249">
    <property type="entry name" value="RNA_pol_sigma70_r4_t2"/>
</dbReference>
<evidence type="ECO:0000256" key="3">
    <source>
        <dbReference type="ARBA" id="ARBA00023082"/>
    </source>
</evidence>
<dbReference type="GO" id="GO:0006352">
    <property type="term" value="P:DNA-templated transcription initiation"/>
    <property type="evidence" value="ECO:0007669"/>
    <property type="project" value="InterPro"/>
</dbReference>
<dbReference type="InterPro" id="IPR013325">
    <property type="entry name" value="RNA_pol_sigma_r2"/>
</dbReference>
<reference evidence="9 10" key="1">
    <citation type="submission" date="2020-02" db="EMBL/GenBank/DDBJ databases">
        <title>Sequencing the genomes of 1000 actinobacteria strains.</title>
        <authorList>
            <person name="Klenk H.-P."/>
        </authorList>
    </citation>
    <scope>NUCLEOTIDE SEQUENCE [LARGE SCALE GENOMIC DNA]</scope>
    <source>
        <strain evidence="9 10">DSM 27960</strain>
    </source>
</reference>
<evidence type="ECO:0000259" key="7">
    <source>
        <dbReference type="Pfam" id="PF04542"/>
    </source>
</evidence>
<dbReference type="PANTHER" id="PTHR43133:SF8">
    <property type="entry name" value="RNA POLYMERASE SIGMA FACTOR HI_1459-RELATED"/>
    <property type="match status" value="1"/>
</dbReference>
<evidence type="ECO:0000256" key="6">
    <source>
        <dbReference type="SAM" id="MobiDB-lite"/>
    </source>
</evidence>
<dbReference type="SUPFAM" id="SSF88659">
    <property type="entry name" value="Sigma3 and sigma4 domains of RNA polymerase sigma factors"/>
    <property type="match status" value="1"/>
</dbReference>
<dbReference type="NCBIfam" id="TIGR02937">
    <property type="entry name" value="sigma70-ECF"/>
    <property type="match status" value="1"/>
</dbReference>
<evidence type="ECO:0000256" key="5">
    <source>
        <dbReference type="ARBA" id="ARBA00023163"/>
    </source>
</evidence>
<accession>A0A7X5R135</accession>
<dbReference type="Pfam" id="PF08281">
    <property type="entry name" value="Sigma70_r4_2"/>
    <property type="match status" value="1"/>
</dbReference>
<feature type="region of interest" description="Disordered" evidence="6">
    <location>
        <begin position="1"/>
        <end position="33"/>
    </location>
</feature>
<dbReference type="EMBL" id="JAAMOX010000001">
    <property type="protein sequence ID" value="NIH53562.1"/>
    <property type="molecule type" value="Genomic_DNA"/>
</dbReference>
<feature type="domain" description="RNA polymerase sigma factor 70 region 4 type 2" evidence="8">
    <location>
        <begin position="150"/>
        <end position="199"/>
    </location>
</feature>
<keyword evidence="4" id="KW-0238">DNA-binding</keyword>
<feature type="domain" description="RNA polymerase sigma-70 region 2" evidence="7">
    <location>
        <begin position="54"/>
        <end position="116"/>
    </location>
</feature>
<keyword evidence="5" id="KW-0804">Transcription</keyword>
<feature type="region of interest" description="Disordered" evidence="6">
    <location>
        <begin position="338"/>
        <end position="396"/>
    </location>
</feature>
<feature type="compositionally biased region" description="Polar residues" evidence="6">
    <location>
        <begin position="1"/>
        <end position="11"/>
    </location>
</feature>
<evidence type="ECO:0000256" key="2">
    <source>
        <dbReference type="ARBA" id="ARBA00023015"/>
    </source>
</evidence>
<comment type="caution">
    <text evidence="9">The sequence shown here is derived from an EMBL/GenBank/DDBJ whole genome shotgun (WGS) entry which is preliminary data.</text>
</comment>
<dbReference type="Proteomes" id="UP000541033">
    <property type="component" value="Unassembled WGS sequence"/>
</dbReference>
<feature type="compositionally biased region" description="Polar residues" evidence="6">
    <location>
        <begin position="338"/>
        <end position="347"/>
    </location>
</feature>
<keyword evidence="2" id="KW-0805">Transcription regulation</keyword>
<feature type="compositionally biased region" description="Polar residues" evidence="6">
    <location>
        <begin position="375"/>
        <end position="390"/>
    </location>
</feature>
<dbReference type="CDD" id="cd06171">
    <property type="entry name" value="Sigma70_r4"/>
    <property type="match status" value="1"/>
</dbReference>